<organism evidence="2 3">
    <name type="scientific">Dactylosporangium darangshiense</name>
    <dbReference type="NCBI Taxonomy" id="579108"/>
    <lineage>
        <taxon>Bacteria</taxon>
        <taxon>Bacillati</taxon>
        <taxon>Actinomycetota</taxon>
        <taxon>Actinomycetes</taxon>
        <taxon>Micromonosporales</taxon>
        <taxon>Micromonosporaceae</taxon>
        <taxon>Dactylosporangium</taxon>
    </lineage>
</organism>
<dbReference type="Proteomes" id="UP001500620">
    <property type="component" value="Unassembled WGS sequence"/>
</dbReference>
<evidence type="ECO:0000313" key="3">
    <source>
        <dbReference type="Proteomes" id="UP001500620"/>
    </source>
</evidence>
<gene>
    <name evidence="2" type="ORF">GCM10022255_112410</name>
</gene>
<sequence>MTPVGHASRQFGESESSRRPHGREDHPALKRWDELADYSLQYTDFYKLELMRRLTTVGEEEPDAELGSVHTGSTVMGTAYVQPGPAPAIDR</sequence>
<evidence type="ECO:0000256" key="1">
    <source>
        <dbReference type="SAM" id="MobiDB-lite"/>
    </source>
</evidence>
<name>A0ABP8DVJ5_9ACTN</name>
<evidence type="ECO:0000313" key="2">
    <source>
        <dbReference type="EMBL" id="GAA4263878.1"/>
    </source>
</evidence>
<protein>
    <submittedName>
        <fullName evidence="2">Uncharacterized protein</fullName>
    </submittedName>
</protein>
<dbReference type="EMBL" id="BAABAT010000083">
    <property type="protein sequence ID" value="GAA4263878.1"/>
    <property type="molecule type" value="Genomic_DNA"/>
</dbReference>
<feature type="region of interest" description="Disordered" evidence="1">
    <location>
        <begin position="60"/>
        <end position="91"/>
    </location>
</feature>
<reference evidence="3" key="1">
    <citation type="journal article" date="2019" name="Int. J. Syst. Evol. Microbiol.">
        <title>The Global Catalogue of Microorganisms (GCM) 10K type strain sequencing project: providing services to taxonomists for standard genome sequencing and annotation.</title>
        <authorList>
            <consortium name="The Broad Institute Genomics Platform"/>
            <consortium name="The Broad Institute Genome Sequencing Center for Infectious Disease"/>
            <person name="Wu L."/>
            <person name="Ma J."/>
        </authorList>
    </citation>
    <scope>NUCLEOTIDE SEQUENCE [LARGE SCALE GENOMIC DNA]</scope>
    <source>
        <strain evidence="3">JCM 17441</strain>
    </source>
</reference>
<keyword evidence="3" id="KW-1185">Reference proteome</keyword>
<feature type="region of interest" description="Disordered" evidence="1">
    <location>
        <begin position="1"/>
        <end position="29"/>
    </location>
</feature>
<feature type="compositionally biased region" description="Basic and acidic residues" evidence="1">
    <location>
        <begin position="15"/>
        <end position="29"/>
    </location>
</feature>
<comment type="caution">
    <text evidence="2">The sequence shown here is derived from an EMBL/GenBank/DDBJ whole genome shotgun (WGS) entry which is preliminary data.</text>
</comment>
<proteinExistence type="predicted"/>
<accession>A0ABP8DVJ5</accession>